<dbReference type="Proteomes" id="UP001085076">
    <property type="component" value="Miscellaneous, Linkage group lg07"/>
</dbReference>
<sequence>MGRMLQVFEYNQANTSRKLFRHKKHHDDLEAPRNSLEFTIEPPQTYHVLHEDIPYSCQVKQKSSKSIHCPNGATMKKLITDDEMSKILHAKRNAPGVVARLMGVDTGFPSVESINEKPSSSTPDISLLSTSSEQMNQELVRCYTKLDSDQSRNFTMMTKLWPREHPQEELLQKFKKEFEACQASKSQQQTRSLHLDRNLLVLEGNQSPAQENLTILRMARHMETKRTSVPDKLIKSRSHLLTRKTMIDDQQGNAFQYKVKTSKKFGSNVEKKMAPKRRVKPGRDEYLAVTKFDKKQEISSSPTRIVVLKPSIESVNIGEEGNMEDFLREVKERLRLEIQGKTRNSSTARGIFHEASFGESSNDSKNIAQHIAKKIKENVTREISTTLKRSESTRSCRSEIQINALDSLKFINRDTRKYITERLKNVLKNQEDVQDPLPYRGRSEGLRLEVMPELSETGTKLRNWEEKRSVDESKSLSFRCKRKIKLAFKDEQLSPMNLVRSYSAPARGTAFGKLLLEDQYVITGAHIHKKQESSEQNSPQMRKRKKDSFSIKGRVLNLKQNLILKRKLFAKKLRSIDKSTSSIVFESLNPIVIAPSVVMNFGTVQDNHTEVPPSPASMSSSHPSPLSPLEAPFTEEPHSSPASNEFSSVFSEMTIGEHQPSYEDEQVELRDNLITAGLCEGRPLGQTLLSRETIPRWLSQKMEEKYNWNGREIGINHSMLLDLVNEMIQSCKVPQGKRLLDVLWHELQMNTSTGGNESDSLESIVAFDLKLIPWSSLCHEVVNLVGREMELLIFGELIDEFVCAFFCN</sequence>
<protein>
    <recommendedName>
        <fullName evidence="2">DUF4378 domain-containing protein</fullName>
    </recommendedName>
</protein>
<feature type="region of interest" description="Disordered" evidence="1">
    <location>
        <begin position="605"/>
        <end position="645"/>
    </location>
</feature>
<dbReference type="EMBL" id="JAGGNH010000007">
    <property type="protein sequence ID" value="KAJ0967774.1"/>
    <property type="molecule type" value="Genomic_DNA"/>
</dbReference>
<proteinExistence type="predicted"/>
<dbReference type="PANTHER" id="PTHR40836">
    <property type="entry name" value="RB1-INDUCIBLE COILED-COIL PROTEIN"/>
    <property type="match status" value="1"/>
</dbReference>
<accession>A0A9D5H8Z4</accession>
<evidence type="ECO:0000259" key="2">
    <source>
        <dbReference type="Pfam" id="PF14309"/>
    </source>
</evidence>
<feature type="region of interest" description="Disordered" evidence="1">
    <location>
        <begin position="528"/>
        <end position="549"/>
    </location>
</feature>
<name>A0A9D5H8Z4_9LILI</name>
<reference evidence="3" key="1">
    <citation type="submission" date="2021-03" db="EMBL/GenBank/DDBJ databases">
        <authorList>
            <person name="Li Z."/>
            <person name="Yang C."/>
        </authorList>
    </citation>
    <scope>NUCLEOTIDE SEQUENCE</scope>
    <source>
        <strain evidence="3">Dzin_1.0</strain>
        <tissue evidence="3">Leaf</tissue>
    </source>
</reference>
<dbReference type="AlphaFoldDB" id="A0A9D5H8Z4"/>
<dbReference type="InterPro" id="IPR025486">
    <property type="entry name" value="DUF4378"/>
</dbReference>
<feature type="domain" description="DUF4378" evidence="2">
    <location>
        <begin position="673"/>
        <end position="800"/>
    </location>
</feature>
<reference evidence="3" key="2">
    <citation type="journal article" date="2022" name="Hortic Res">
        <title>The genome of Dioscorea zingiberensis sheds light on the biosynthesis, origin and evolution of the medicinally important diosgenin saponins.</title>
        <authorList>
            <person name="Li Y."/>
            <person name="Tan C."/>
            <person name="Li Z."/>
            <person name="Guo J."/>
            <person name="Li S."/>
            <person name="Chen X."/>
            <person name="Wang C."/>
            <person name="Dai X."/>
            <person name="Yang H."/>
            <person name="Song W."/>
            <person name="Hou L."/>
            <person name="Xu J."/>
            <person name="Tong Z."/>
            <person name="Xu A."/>
            <person name="Yuan X."/>
            <person name="Wang W."/>
            <person name="Yang Q."/>
            <person name="Chen L."/>
            <person name="Sun Z."/>
            <person name="Wang K."/>
            <person name="Pan B."/>
            <person name="Chen J."/>
            <person name="Bao Y."/>
            <person name="Liu F."/>
            <person name="Qi X."/>
            <person name="Gang D.R."/>
            <person name="Wen J."/>
            <person name="Li J."/>
        </authorList>
    </citation>
    <scope>NUCLEOTIDE SEQUENCE</scope>
    <source>
        <strain evidence="3">Dzin_1.0</strain>
    </source>
</reference>
<feature type="compositionally biased region" description="Low complexity" evidence="1">
    <location>
        <begin position="616"/>
        <end position="632"/>
    </location>
</feature>
<dbReference type="Pfam" id="PF14309">
    <property type="entry name" value="DUF4378"/>
    <property type="match status" value="1"/>
</dbReference>
<evidence type="ECO:0000313" key="3">
    <source>
        <dbReference type="EMBL" id="KAJ0967774.1"/>
    </source>
</evidence>
<dbReference type="OrthoDB" id="446244at2759"/>
<evidence type="ECO:0000313" key="4">
    <source>
        <dbReference type="Proteomes" id="UP001085076"/>
    </source>
</evidence>
<keyword evidence="4" id="KW-1185">Reference proteome</keyword>
<organism evidence="3 4">
    <name type="scientific">Dioscorea zingiberensis</name>
    <dbReference type="NCBI Taxonomy" id="325984"/>
    <lineage>
        <taxon>Eukaryota</taxon>
        <taxon>Viridiplantae</taxon>
        <taxon>Streptophyta</taxon>
        <taxon>Embryophyta</taxon>
        <taxon>Tracheophyta</taxon>
        <taxon>Spermatophyta</taxon>
        <taxon>Magnoliopsida</taxon>
        <taxon>Liliopsida</taxon>
        <taxon>Dioscoreales</taxon>
        <taxon>Dioscoreaceae</taxon>
        <taxon>Dioscorea</taxon>
    </lineage>
</organism>
<evidence type="ECO:0000256" key="1">
    <source>
        <dbReference type="SAM" id="MobiDB-lite"/>
    </source>
</evidence>
<gene>
    <name evidence="3" type="ORF">J5N97_024691</name>
</gene>
<dbReference type="PANTHER" id="PTHR40836:SF4">
    <property type="entry name" value="RB1-INDUCIBLE COILED-COIL PROTEIN"/>
    <property type="match status" value="1"/>
</dbReference>
<comment type="caution">
    <text evidence="3">The sequence shown here is derived from an EMBL/GenBank/DDBJ whole genome shotgun (WGS) entry which is preliminary data.</text>
</comment>